<accession>A0ABR5K1E3</accession>
<evidence type="ECO:0000256" key="7">
    <source>
        <dbReference type="SAM" id="Phobius"/>
    </source>
</evidence>
<keyword evidence="3 7" id="KW-0472">Membrane</keyword>
<feature type="domain" description="HAMP" evidence="9">
    <location>
        <begin position="205"/>
        <end position="258"/>
    </location>
</feature>
<comment type="subcellular location">
    <subcellularLocation>
        <location evidence="1">Cell membrane</location>
    </subcellularLocation>
</comment>
<evidence type="ECO:0000259" key="9">
    <source>
        <dbReference type="PROSITE" id="PS50885"/>
    </source>
</evidence>
<organism evidence="10 11">
    <name type="scientific">Lysinibacillus contaminans</name>
    <dbReference type="NCBI Taxonomy" id="1293441"/>
    <lineage>
        <taxon>Bacteria</taxon>
        <taxon>Bacillati</taxon>
        <taxon>Bacillota</taxon>
        <taxon>Bacilli</taxon>
        <taxon>Bacillales</taxon>
        <taxon>Bacillaceae</taxon>
        <taxon>Lysinibacillus</taxon>
    </lineage>
</organism>
<feature type="transmembrane region" description="Helical" evidence="7">
    <location>
        <begin position="183"/>
        <end position="204"/>
    </location>
</feature>
<evidence type="ECO:0000256" key="1">
    <source>
        <dbReference type="ARBA" id="ARBA00004236"/>
    </source>
</evidence>
<dbReference type="InterPro" id="IPR003660">
    <property type="entry name" value="HAMP_dom"/>
</dbReference>
<dbReference type="PROSITE" id="PS50111">
    <property type="entry name" value="CHEMOTAXIS_TRANSDUC_2"/>
    <property type="match status" value="1"/>
</dbReference>
<feature type="transmembrane region" description="Helical" evidence="7">
    <location>
        <begin position="12"/>
        <end position="29"/>
    </location>
</feature>
<sequence>MQLFRFKSIRAKILSAFLIVVVMIAVFNTNNTFSNKKIVTASKEITEVELPLLIASEELASSIHIRTSAAKSYVMTGDPQYKDTFNEYIKIADGNIKIIKEMSNSSEFESLVNEAITWREFIETDVFQVYDKGQVEQAVTNMNKADIDALDIQNGYGKLAEERKQNISEFGEGLVSQSRKSQIIGMLLGGFVTLFALILAFTTARNISLPVKKVITYITKMAEGDISQEPLKAKLQDEIGTLMTSTNHLNERLQTIIGSLQTVSENVASSSEELAQSALEVKSGSTQIALTMQELAEGSESQASNSSDLAVMMDSFIVNVNEATKEGVDLQSHSKNVQQLTAAGQGLMNSSTEQMHAIDRIVKESVIKVEGLSEQSKEITRLVSVIDGIANQTNLLALNAAIEAARAGEHGKGFAVVADEVRKLAEQVSLSVIDISTIVSGIQTETVGVTTSLQAGYEEVKRGTAQITYTGETFENISGAVNNMFANIETISGNLHGIAETTTKINQAIDEIAAISEQSAAGVQETSATIEETASTMEEVARSTDVLAEMAEQMNEQVRQFKL</sequence>
<dbReference type="RefSeq" id="WP_053583585.1">
    <property type="nucleotide sequence ID" value="NZ_LGRV01000003.1"/>
</dbReference>
<name>A0ABR5K1E3_9BACI</name>
<dbReference type="Proteomes" id="UP000050668">
    <property type="component" value="Unassembled WGS sequence"/>
</dbReference>
<dbReference type="Pfam" id="PF00672">
    <property type="entry name" value="HAMP"/>
    <property type="match status" value="1"/>
</dbReference>
<proteinExistence type="inferred from homology"/>
<reference evidence="11" key="1">
    <citation type="submission" date="2015-07" db="EMBL/GenBank/DDBJ databases">
        <title>Fjat-14205 dsm 2895.</title>
        <authorList>
            <person name="Liu B."/>
            <person name="Wang J."/>
            <person name="Zhu Y."/>
            <person name="Liu G."/>
            <person name="Chen Q."/>
            <person name="Chen Z."/>
            <person name="Lan J."/>
            <person name="Che J."/>
            <person name="Ge C."/>
            <person name="Shi H."/>
            <person name="Pan Z."/>
            <person name="Liu X."/>
        </authorList>
    </citation>
    <scope>NUCLEOTIDE SEQUENCE [LARGE SCALE GENOMIC DNA]</scope>
    <source>
        <strain evidence="11">DSM 25560</strain>
    </source>
</reference>
<dbReference type="PANTHER" id="PTHR32089:SF114">
    <property type="entry name" value="METHYL-ACCEPTING CHEMOTAXIS PROTEIN MCPB"/>
    <property type="match status" value="1"/>
</dbReference>
<dbReference type="PANTHER" id="PTHR32089">
    <property type="entry name" value="METHYL-ACCEPTING CHEMOTAXIS PROTEIN MCPB"/>
    <property type="match status" value="1"/>
</dbReference>
<keyword evidence="11" id="KW-1185">Reference proteome</keyword>
<dbReference type="PROSITE" id="PS50885">
    <property type="entry name" value="HAMP"/>
    <property type="match status" value="1"/>
</dbReference>
<evidence type="ECO:0000256" key="4">
    <source>
        <dbReference type="ARBA" id="ARBA00023224"/>
    </source>
</evidence>
<evidence type="ECO:0000313" key="10">
    <source>
        <dbReference type="EMBL" id="KOS68737.1"/>
    </source>
</evidence>
<evidence type="ECO:0000256" key="6">
    <source>
        <dbReference type="PROSITE-ProRule" id="PRU00284"/>
    </source>
</evidence>
<keyword evidence="2" id="KW-1003">Cell membrane</keyword>
<dbReference type="Pfam" id="PF00015">
    <property type="entry name" value="MCPsignal"/>
    <property type="match status" value="1"/>
</dbReference>
<keyword evidence="4 6" id="KW-0807">Transducer</keyword>
<dbReference type="InterPro" id="IPR004089">
    <property type="entry name" value="MCPsignal_dom"/>
</dbReference>
<evidence type="ECO:0000259" key="8">
    <source>
        <dbReference type="PROSITE" id="PS50111"/>
    </source>
</evidence>
<keyword evidence="7" id="KW-0812">Transmembrane</keyword>
<dbReference type="SUPFAM" id="SSF58104">
    <property type="entry name" value="Methyl-accepting chemotaxis protein (MCP) signaling domain"/>
    <property type="match status" value="1"/>
</dbReference>
<gene>
    <name evidence="10" type="ORF">AEA09_09435</name>
</gene>
<protein>
    <submittedName>
        <fullName evidence="10">Chemotaxis protein</fullName>
    </submittedName>
</protein>
<dbReference type="CDD" id="cd06225">
    <property type="entry name" value="HAMP"/>
    <property type="match status" value="1"/>
</dbReference>
<evidence type="ECO:0000256" key="3">
    <source>
        <dbReference type="ARBA" id="ARBA00023136"/>
    </source>
</evidence>
<dbReference type="EMBL" id="LGRV01000003">
    <property type="protein sequence ID" value="KOS68737.1"/>
    <property type="molecule type" value="Genomic_DNA"/>
</dbReference>
<dbReference type="SMART" id="SM00283">
    <property type="entry name" value="MA"/>
    <property type="match status" value="1"/>
</dbReference>
<keyword evidence="7" id="KW-1133">Transmembrane helix</keyword>
<evidence type="ECO:0000256" key="5">
    <source>
        <dbReference type="ARBA" id="ARBA00029447"/>
    </source>
</evidence>
<comment type="similarity">
    <text evidence="5">Belongs to the methyl-accepting chemotaxis (MCP) protein family.</text>
</comment>
<dbReference type="Gene3D" id="1.10.287.950">
    <property type="entry name" value="Methyl-accepting chemotaxis protein"/>
    <property type="match status" value="1"/>
</dbReference>
<comment type="caution">
    <text evidence="10">The sequence shown here is derived from an EMBL/GenBank/DDBJ whole genome shotgun (WGS) entry which is preliminary data.</text>
</comment>
<feature type="domain" description="Methyl-accepting transducer" evidence="8">
    <location>
        <begin position="277"/>
        <end position="527"/>
    </location>
</feature>
<dbReference type="CDD" id="cd11386">
    <property type="entry name" value="MCP_signal"/>
    <property type="match status" value="1"/>
</dbReference>
<evidence type="ECO:0000313" key="11">
    <source>
        <dbReference type="Proteomes" id="UP000050668"/>
    </source>
</evidence>
<evidence type="ECO:0000256" key="2">
    <source>
        <dbReference type="ARBA" id="ARBA00022475"/>
    </source>
</evidence>